<dbReference type="CDD" id="cd07377">
    <property type="entry name" value="WHTH_GntR"/>
    <property type="match status" value="1"/>
</dbReference>
<dbReference type="PANTHER" id="PTHR43537">
    <property type="entry name" value="TRANSCRIPTIONAL REGULATOR, GNTR FAMILY"/>
    <property type="match status" value="1"/>
</dbReference>
<reference evidence="6" key="1">
    <citation type="submission" date="2019-09" db="EMBL/GenBank/DDBJ databases">
        <title>Mumia zhuanghuii sp. nov. isolated from the intestinal contents of plateau pika (Ochotona curzoniae) in the Qinghai-Tibet plateau of China.</title>
        <authorList>
            <person name="Tian Z."/>
        </authorList>
    </citation>
    <scope>NUCLEOTIDE SEQUENCE [LARGE SCALE GENOMIC DNA]</scope>
    <source>
        <strain evidence="6">DSM 25564</strain>
    </source>
</reference>
<dbReference type="AlphaFoldDB" id="A0A5J5IPP5"/>
<dbReference type="PANTHER" id="PTHR43537:SF41">
    <property type="entry name" value="TRANSCRIPTIONAL REGULATORY PROTEIN"/>
    <property type="match status" value="1"/>
</dbReference>
<dbReference type="OrthoDB" id="5243844at2"/>
<evidence type="ECO:0000259" key="4">
    <source>
        <dbReference type="PROSITE" id="PS50949"/>
    </source>
</evidence>
<dbReference type="InterPro" id="IPR036390">
    <property type="entry name" value="WH_DNA-bd_sf"/>
</dbReference>
<sequence length="231" mass="25408">MSLPSGSLAFELTPSPSALGHRTLADNVAEALHQAILRGEYPAGTWLRIQDLAATFETSSMPVREALRRVAALGLVEVVPHRGARVVELSVADLEDTYRTRRVIEGALVGEAAREFTAETEAAAAAALEEHERLIDAGSVEAARQAHTAFHFAIYRASQSRWLLRSLEPVWQNSERYRFASPADTSARSRSHQEHTEILQACADRDADRARHAIELHLDGAVRRIRGAMSV</sequence>
<evidence type="ECO:0000256" key="2">
    <source>
        <dbReference type="ARBA" id="ARBA00023125"/>
    </source>
</evidence>
<dbReference type="SUPFAM" id="SSF48008">
    <property type="entry name" value="GntR ligand-binding domain-like"/>
    <property type="match status" value="1"/>
</dbReference>
<proteinExistence type="predicted"/>
<keyword evidence="1" id="KW-0805">Transcription regulation</keyword>
<comment type="caution">
    <text evidence="5">The sequence shown here is derived from an EMBL/GenBank/DDBJ whole genome shotgun (WGS) entry which is preliminary data.</text>
</comment>
<dbReference type="Gene3D" id="1.10.10.10">
    <property type="entry name" value="Winged helix-like DNA-binding domain superfamily/Winged helix DNA-binding domain"/>
    <property type="match status" value="1"/>
</dbReference>
<feature type="domain" description="HTH gntR-type" evidence="4">
    <location>
        <begin position="22"/>
        <end position="89"/>
    </location>
</feature>
<organism evidence="5 6">
    <name type="scientific">Microbacterium radiodurans</name>
    <dbReference type="NCBI Taxonomy" id="661398"/>
    <lineage>
        <taxon>Bacteria</taxon>
        <taxon>Bacillati</taxon>
        <taxon>Actinomycetota</taxon>
        <taxon>Actinomycetes</taxon>
        <taxon>Micrococcales</taxon>
        <taxon>Microbacteriaceae</taxon>
        <taxon>Microbacterium</taxon>
    </lineage>
</organism>
<dbReference type="PROSITE" id="PS50949">
    <property type="entry name" value="HTH_GNTR"/>
    <property type="match status" value="1"/>
</dbReference>
<dbReference type="Pfam" id="PF00392">
    <property type="entry name" value="GntR"/>
    <property type="match status" value="1"/>
</dbReference>
<dbReference type="InterPro" id="IPR036388">
    <property type="entry name" value="WH-like_DNA-bd_sf"/>
</dbReference>
<keyword evidence="6" id="KW-1185">Reference proteome</keyword>
<evidence type="ECO:0000256" key="3">
    <source>
        <dbReference type="ARBA" id="ARBA00023163"/>
    </source>
</evidence>
<keyword evidence="2" id="KW-0238">DNA-binding</keyword>
<protein>
    <submittedName>
        <fullName evidence="5">GntR family transcriptional regulator</fullName>
    </submittedName>
</protein>
<name>A0A5J5IPP5_9MICO</name>
<dbReference type="SMART" id="SM00895">
    <property type="entry name" value="FCD"/>
    <property type="match status" value="1"/>
</dbReference>
<keyword evidence="3" id="KW-0804">Transcription</keyword>
<dbReference type="RefSeq" id="WP_150420164.1">
    <property type="nucleotide sequence ID" value="NZ_VYRZ01000003.1"/>
</dbReference>
<dbReference type="SMART" id="SM00345">
    <property type="entry name" value="HTH_GNTR"/>
    <property type="match status" value="1"/>
</dbReference>
<dbReference type="Gene3D" id="1.20.120.530">
    <property type="entry name" value="GntR ligand-binding domain-like"/>
    <property type="match status" value="1"/>
</dbReference>
<evidence type="ECO:0000313" key="5">
    <source>
        <dbReference type="EMBL" id="KAA9085442.1"/>
    </source>
</evidence>
<dbReference type="SUPFAM" id="SSF46785">
    <property type="entry name" value="Winged helix' DNA-binding domain"/>
    <property type="match status" value="1"/>
</dbReference>
<dbReference type="InterPro" id="IPR011711">
    <property type="entry name" value="GntR_C"/>
</dbReference>
<evidence type="ECO:0000313" key="6">
    <source>
        <dbReference type="Proteomes" id="UP000327039"/>
    </source>
</evidence>
<dbReference type="EMBL" id="VYRZ01000003">
    <property type="protein sequence ID" value="KAA9085442.1"/>
    <property type="molecule type" value="Genomic_DNA"/>
</dbReference>
<dbReference type="Proteomes" id="UP000327039">
    <property type="component" value="Unassembled WGS sequence"/>
</dbReference>
<accession>A0A5J5IPP5</accession>
<dbReference type="Pfam" id="PF07729">
    <property type="entry name" value="FCD"/>
    <property type="match status" value="1"/>
</dbReference>
<dbReference type="InterPro" id="IPR008920">
    <property type="entry name" value="TF_FadR/GntR_C"/>
</dbReference>
<dbReference type="InterPro" id="IPR000524">
    <property type="entry name" value="Tscrpt_reg_HTH_GntR"/>
</dbReference>
<evidence type="ECO:0000256" key="1">
    <source>
        <dbReference type="ARBA" id="ARBA00023015"/>
    </source>
</evidence>
<dbReference type="GO" id="GO:0003700">
    <property type="term" value="F:DNA-binding transcription factor activity"/>
    <property type="evidence" value="ECO:0007669"/>
    <property type="project" value="InterPro"/>
</dbReference>
<dbReference type="GO" id="GO:0003677">
    <property type="term" value="F:DNA binding"/>
    <property type="evidence" value="ECO:0007669"/>
    <property type="project" value="UniProtKB-KW"/>
</dbReference>
<gene>
    <name evidence="5" type="ORF">F6B42_13360</name>
</gene>